<proteinExistence type="predicted"/>
<protein>
    <submittedName>
        <fullName evidence="1">Uncharacterized protein</fullName>
    </submittedName>
</protein>
<reference evidence="1" key="1">
    <citation type="submission" date="2014-11" db="EMBL/GenBank/DDBJ databases">
        <authorList>
            <person name="Amaro Gonzalez C."/>
        </authorList>
    </citation>
    <scope>NUCLEOTIDE SEQUENCE</scope>
</reference>
<reference evidence="1" key="2">
    <citation type="journal article" date="2015" name="Fish Shellfish Immunol.">
        <title>Early steps in the European eel (Anguilla anguilla)-Vibrio vulnificus interaction in the gills: Role of the RtxA13 toxin.</title>
        <authorList>
            <person name="Callol A."/>
            <person name="Pajuelo D."/>
            <person name="Ebbesson L."/>
            <person name="Teles M."/>
            <person name="MacKenzie S."/>
            <person name="Amaro C."/>
        </authorList>
    </citation>
    <scope>NUCLEOTIDE SEQUENCE</scope>
</reference>
<organism evidence="1">
    <name type="scientific">Anguilla anguilla</name>
    <name type="common">European freshwater eel</name>
    <name type="synonym">Muraena anguilla</name>
    <dbReference type="NCBI Taxonomy" id="7936"/>
    <lineage>
        <taxon>Eukaryota</taxon>
        <taxon>Metazoa</taxon>
        <taxon>Chordata</taxon>
        <taxon>Craniata</taxon>
        <taxon>Vertebrata</taxon>
        <taxon>Euteleostomi</taxon>
        <taxon>Actinopterygii</taxon>
        <taxon>Neopterygii</taxon>
        <taxon>Teleostei</taxon>
        <taxon>Anguilliformes</taxon>
        <taxon>Anguillidae</taxon>
        <taxon>Anguilla</taxon>
    </lineage>
</organism>
<evidence type="ECO:0000313" key="1">
    <source>
        <dbReference type="EMBL" id="JAH47278.1"/>
    </source>
</evidence>
<sequence length="41" mass="4718">MPKRKGFAVLCRLLLPQVYVVCGFGPFLYKMVDLAMNTFCF</sequence>
<dbReference type="EMBL" id="GBXM01061299">
    <property type="protein sequence ID" value="JAH47278.1"/>
    <property type="molecule type" value="Transcribed_RNA"/>
</dbReference>
<dbReference type="AlphaFoldDB" id="A0A0E9T3S6"/>
<accession>A0A0E9T3S6</accession>
<name>A0A0E9T3S6_ANGAN</name>